<protein>
    <recommendedName>
        <fullName evidence="4">Anaplasma Translocated Substrate 1 (Ats-1)</fullName>
    </recommendedName>
</protein>
<dbReference type="SMR" id="A0A0F3N8L6"/>
<dbReference type="EMBL" id="LANT01000008">
    <property type="protein sequence ID" value="KJV63264.1"/>
    <property type="molecule type" value="Genomic_DNA"/>
</dbReference>
<evidence type="ECO:0008006" key="4">
    <source>
        <dbReference type="Google" id="ProtNLM"/>
    </source>
</evidence>
<comment type="caution">
    <text evidence="2">The sequence shown here is derived from an EMBL/GenBank/DDBJ whole genome shotgun (WGS) entry which is preliminary data.</text>
</comment>
<sequence length="376" mass="40283">MLIRRILTTSRNVAARIVSGFTAPATENTSARTSRNLLGTTGNFFNGLMGKGKPFYHRASEMQNLPWDKERGTKISSHYAQTGQLVLQIGDGRVSEGALQMLEALDNSDVGELDPSSKGLNPGMDIGARMDHNRAKNECGALLDLRKKLEETGGKISVERTGDGFTRMLVIKIDTKNKSEEEVEKEVQLVLGTLGVGSKILAKSIAKELMHQAKTKDMNALAPVSHTPPAQSKPDSDIQENSEKSASADAKNRSQAPDQEENSPRDTTRRNSTTNGEERIFSLSGDASPSRPSSGAGTDQAVQQAHFLRDSEDRVHGSSGITNQGAAAMQQAVLSAARGLSDVSHDDSAQTQGNPTVTPLVSAQNRGPETHGKGTR</sequence>
<dbReference type="RefSeq" id="WP_020848986.1">
    <property type="nucleotide sequence ID" value="NZ_LANT01000008.1"/>
</dbReference>
<feature type="compositionally biased region" description="Basic and acidic residues" evidence="1">
    <location>
        <begin position="307"/>
        <end position="316"/>
    </location>
</feature>
<feature type="region of interest" description="Disordered" evidence="1">
    <location>
        <begin position="220"/>
        <end position="376"/>
    </location>
</feature>
<dbReference type="Proteomes" id="UP000033754">
    <property type="component" value="Unassembled WGS sequence"/>
</dbReference>
<reference evidence="2 3" key="1">
    <citation type="submission" date="2015-01" db="EMBL/GenBank/DDBJ databases">
        <title>Genome Sequencing of Rickettsiales.</title>
        <authorList>
            <person name="Daugherty S.C."/>
            <person name="Su Q."/>
            <person name="Abolude K."/>
            <person name="Beier-Sexton M."/>
            <person name="Carlyon J.A."/>
            <person name="Carter R."/>
            <person name="Day N.P."/>
            <person name="Dumler S.J."/>
            <person name="Dyachenko V."/>
            <person name="Godinez A."/>
            <person name="Kurtti T.J."/>
            <person name="Lichay M."/>
            <person name="Mullins K.E."/>
            <person name="Ott S."/>
            <person name="Pappas-Brown V."/>
            <person name="Paris D.H."/>
            <person name="Patel P."/>
            <person name="Richards A.L."/>
            <person name="Sadzewicz L."/>
            <person name="Sears K."/>
            <person name="Seidman D."/>
            <person name="Sengamalay N."/>
            <person name="Stenos J."/>
            <person name="Tallon L.J."/>
            <person name="Vincent G."/>
            <person name="Fraser C.M."/>
            <person name="Munderloh U."/>
            <person name="Dunning-Hotopp J.C."/>
        </authorList>
    </citation>
    <scope>NUCLEOTIDE SEQUENCE [LARGE SCALE GENOMIC DNA]</scope>
    <source>
        <strain evidence="2 3">NCH-1</strain>
    </source>
</reference>
<feature type="compositionally biased region" description="Polar residues" evidence="1">
    <location>
        <begin position="349"/>
        <end position="367"/>
    </location>
</feature>
<evidence type="ECO:0000313" key="2">
    <source>
        <dbReference type="EMBL" id="KJV63264.1"/>
    </source>
</evidence>
<dbReference type="PATRIC" id="fig|1359161.3.peg.1338"/>
<evidence type="ECO:0000256" key="1">
    <source>
        <dbReference type="SAM" id="MobiDB-lite"/>
    </source>
</evidence>
<proteinExistence type="predicted"/>
<gene>
    <name evidence="2" type="ORF">EPHNCH_1183</name>
</gene>
<dbReference type="AlphaFoldDB" id="A0A0F3N8L6"/>
<feature type="compositionally biased region" description="Polar residues" evidence="1">
    <location>
        <begin position="285"/>
        <end position="303"/>
    </location>
</feature>
<organism evidence="2 3">
    <name type="scientific">Anaplasma phagocytophilum str. NCH-1</name>
    <dbReference type="NCBI Taxonomy" id="1359161"/>
    <lineage>
        <taxon>Bacteria</taxon>
        <taxon>Pseudomonadati</taxon>
        <taxon>Pseudomonadota</taxon>
        <taxon>Alphaproteobacteria</taxon>
        <taxon>Rickettsiales</taxon>
        <taxon>Anaplasmataceae</taxon>
        <taxon>Anaplasma</taxon>
        <taxon>phagocytophilum group</taxon>
    </lineage>
</organism>
<accession>A0A0F3N8L6</accession>
<dbReference type="GeneID" id="92748146"/>
<evidence type="ECO:0000313" key="3">
    <source>
        <dbReference type="Proteomes" id="UP000033754"/>
    </source>
</evidence>
<feature type="compositionally biased region" description="Low complexity" evidence="1">
    <location>
        <begin position="326"/>
        <end position="337"/>
    </location>
</feature>
<name>A0A0F3N8L6_ANAPH</name>